<name>A0A1F8F9H5_9BACT</name>
<dbReference type="SUPFAM" id="SSF57783">
    <property type="entry name" value="Zinc beta-ribbon"/>
    <property type="match status" value="2"/>
</dbReference>
<dbReference type="GO" id="GO:0003916">
    <property type="term" value="F:DNA topoisomerase activity"/>
    <property type="evidence" value="ECO:0007669"/>
    <property type="project" value="InterPro"/>
</dbReference>
<dbReference type="GO" id="GO:0006265">
    <property type="term" value="P:DNA topological change"/>
    <property type="evidence" value="ECO:0007669"/>
    <property type="project" value="InterPro"/>
</dbReference>
<dbReference type="InterPro" id="IPR013498">
    <property type="entry name" value="Topo_IA_Znf"/>
</dbReference>
<dbReference type="Pfam" id="PF01396">
    <property type="entry name" value="Zn_ribbon_Top1"/>
    <property type="match status" value="2"/>
</dbReference>
<sequence>MNCEKCGSKMVVKTGRYGEFTACSNYPECKNILKDKKVGPPPEKTGEKCDKCGEGEMAIREGKFGKFKACLNYPKCKNTKNVEPIIQ</sequence>
<dbReference type="EMBL" id="MGJO01000012">
    <property type="protein sequence ID" value="OGN09797.1"/>
    <property type="molecule type" value="Genomic_DNA"/>
</dbReference>
<reference evidence="2 3" key="1">
    <citation type="journal article" date="2016" name="Nat. Commun.">
        <title>Thousands of microbial genomes shed light on interconnected biogeochemical processes in an aquifer system.</title>
        <authorList>
            <person name="Anantharaman K."/>
            <person name="Brown C.T."/>
            <person name="Hug L.A."/>
            <person name="Sharon I."/>
            <person name="Castelle C.J."/>
            <person name="Probst A.J."/>
            <person name="Thomas B.C."/>
            <person name="Singh A."/>
            <person name="Wilkins M.J."/>
            <person name="Karaoz U."/>
            <person name="Brodie E.L."/>
            <person name="Williams K.H."/>
            <person name="Hubbard S.S."/>
            <person name="Banfield J.F."/>
        </authorList>
    </citation>
    <scope>NUCLEOTIDE SEQUENCE [LARGE SCALE GENOMIC DNA]</scope>
</reference>
<feature type="domain" description="DNA topoisomerase type IA zn finger" evidence="1">
    <location>
        <begin position="46"/>
        <end position="84"/>
    </location>
</feature>
<dbReference type="Gene3D" id="3.30.65.10">
    <property type="entry name" value="Bacterial Topoisomerase I, domain 1"/>
    <property type="match status" value="2"/>
</dbReference>
<evidence type="ECO:0000259" key="1">
    <source>
        <dbReference type="Pfam" id="PF01396"/>
    </source>
</evidence>
<comment type="caution">
    <text evidence="2">The sequence shown here is derived from an EMBL/GenBank/DDBJ whole genome shotgun (WGS) entry which is preliminary data.</text>
</comment>
<gene>
    <name evidence="2" type="ORF">A3C61_00120</name>
</gene>
<proteinExistence type="predicted"/>
<feature type="domain" description="DNA topoisomerase type IA zn finger" evidence="1">
    <location>
        <begin position="2"/>
        <end position="37"/>
    </location>
</feature>
<protein>
    <recommendedName>
        <fullName evidence="1">DNA topoisomerase type IA zn finger domain-containing protein</fullName>
    </recommendedName>
</protein>
<evidence type="ECO:0000313" key="2">
    <source>
        <dbReference type="EMBL" id="OGN09797.1"/>
    </source>
</evidence>
<dbReference type="Proteomes" id="UP000178908">
    <property type="component" value="Unassembled WGS sequence"/>
</dbReference>
<evidence type="ECO:0000313" key="3">
    <source>
        <dbReference type="Proteomes" id="UP000178908"/>
    </source>
</evidence>
<organism evidence="2 3">
    <name type="scientific">Candidatus Yanofskybacteria bacterium RIFCSPHIGHO2_02_FULL_39_10</name>
    <dbReference type="NCBI Taxonomy" id="1802674"/>
    <lineage>
        <taxon>Bacteria</taxon>
        <taxon>Candidatus Yanofskyibacteriota</taxon>
    </lineage>
</organism>
<dbReference type="AlphaFoldDB" id="A0A1F8F9H5"/>
<dbReference type="GO" id="GO:0003677">
    <property type="term" value="F:DNA binding"/>
    <property type="evidence" value="ECO:0007669"/>
    <property type="project" value="InterPro"/>
</dbReference>
<accession>A0A1F8F9H5</accession>
<dbReference type="GO" id="GO:0005694">
    <property type="term" value="C:chromosome"/>
    <property type="evidence" value="ECO:0007669"/>
    <property type="project" value="InterPro"/>
</dbReference>